<keyword evidence="2" id="KW-1185">Reference proteome</keyword>
<sequence>MRPWRSWAHGRWSSWSPRLGTSSQVFKVSSTPGNRKIHARATEFLPNHLPEWTESQISVREAISKICSQYSDDYWLERDTEHKFPWELYQDLASNGWLGICLPEAYGGSELGISEASVMLQTISESGAGMNGASSVHMNIFGLEPGKERACFGVTEPNTGLDTLRLQSFARRNGDHYILKGSKVFISTAQVAEKILVLARTTPLEEVRKPSEGLSLFYTDLDRSAVQITEIPKMGRSAVDTNALFFEDWKVPAEDLIGKEGDGFKIIMHGMNAERILVGAEALGLGYAALRRACNYANERVVFGNSIGKYQGIQHPLAECWMHLESARLMIYLAARLYDQGYADGEYANAGKYLASEAAFKAAERAVMSHGGMGYAKEYHVERYLRESTLTRIAPPAGEAMIPSPGQRPASSTSTSLASSVRDYQFENSRRYHKFKEGLYQFPNDVPEQEREDMKHTVAVHLLGGKLHNSPLDRPQKIVDIGTGTGSWAIDMGDEYPAAEVIGIDLSPIQTPWVPPNVRFLVDDAESPWLYGEDSIDLVHLRNMSTTIKDWPALFKQAYSALKPGGWIELPEFRWVYGCDDGTMRPDYTPPQMVANIKEALAKFGVEMHAAEKNEDRLREAGFVNVRHQIKKVPVGPWPKDPNLKTIGLYNRSVIYDGLQAITIGPFTRGLGWTPDEVEVFLVKVRKDLMDSSVHSYVHFHSLCAQKPEKLS</sequence>
<comment type="caution">
    <text evidence="1">The sequence shown here is derived from an EMBL/GenBank/DDBJ whole genome shotgun (WGS) entry which is preliminary data.</text>
</comment>
<dbReference type="EMBL" id="JANRMS010000385">
    <property type="protein sequence ID" value="KAJ3540852.1"/>
    <property type="molecule type" value="Genomic_DNA"/>
</dbReference>
<protein>
    <submittedName>
        <fullName evidence="1">Uncharacterized protein</fullName>
    </submittedName>
</protein>
<organism evidence="1 2">
    <name type="scientific">Fusarium decemcellulare</name>
    <dbReference type="NCBI Taxonomy" id="57161"/>
    <lineage>
        <taxon>Eukaryota</taxon>
        <taxon>Fungi</taxon>
        <taxon>Dikarya</taxon>
        <taxon>Ascomycota</taxon>
        <taxon>Pezizomycotina</taxon>
        <taxon>Sordariomycetes</taxon>
        <taxon>Hypocreomycetidae</taxon>
        <taxon>Hypocreales</taxon>
        <taxon>Nectriaceae</taxon>
        <taxon>Fusarium</taxon>
        <taxon>Fusarium decemcellulare species complex</taxon>
    </lineage>
</organism>
<accession>A0ACC1SJB2</accession>
<gene>
    <name evidence="1" type="ORF">NM208_g4881</name>
</gene>
<proteinExistence type="predicted"/>
<evidence type="ECO:0000313" key="1">
    <source>
        <dbReference type="EMBL" id="KAJ3540852.1"/>
    </source>
</evidence>
<dbReference type="Proteomes" id="UP001148629">
    <property type="component" value="Unassembled WGS sequence"/>
</dbReference>
<reference evidence="1" key="1">
    <citation type="submission" date="2022-08" db="EMBL/GenBank/DDBJ databases">
        <title>Genome Sequence of Fusarium decemcellulare.</title>
        <authorList>
            <person name="Buettner E."/>
        </authorList>
    </citation>
    <scope>NUCLEOTIDE SEQUENCE</scope>
    <source>
        <strain evidence="1">Babe19</strain>
    </source>
</reference>
<evidence type="ECO:0000313" key="2">
    <source>
        <dbReference type="Proteomes" id="UP001148629"/>
    </source>
</evidence>
<name>A0ACC1SJB2_9HYPO</name>